<gene>
    <name evidence="2" type="ORF">HaLaN_07753</name>
</gene>
<dbReference type="EMBL" id="BLLF01000470">
    <property type="protein sequence ID" value="GFH12121.1"/>
    <property type="molecule type" value="Genomic_DNA"/>
</dbReference>
<organism evidence="2 3">
    <name type="scientific">Haematococcus lacustris</name>
    <name type="common">Green alga</name>
    <name type="synonym">Haematococcus pluvialis</name>
    <dbReference type="NCBI Taxonomy" id="44745"/>
    <lineage>
        <taxon>Eukaryota</taxon>
        <taxon>Viridiplantae</taxon>
        <taxon>Chlorophyta</taxon>
        <taxon>core chlorophytes</taxon>
        <taxon>Chlorophyceae</taxon>
        <taxon>CS clade</taxon>
        <taxon>Chlamydomonadales</taxon>
        <taxon>Haematococcaceae</taxon>
        <taxon>Haematococcus</taxon>
    </lineage>
</organism>
<feature type="compositionally biased region" description="Low complexity" evidence="1">
    <location>
        <begin position="29"/>
        <end position="44"/>
    </location>
</feature>
<accession>A0A699YRB4</accession>
<keyword evidence="3" id="KW-1185">Reference proteome</keyword>
<evidence type="ECO:0000313" key="2">
    <source>
        <dbReference type="EMBL" id="GFH12121.1"/>
    </source>
</evidence>
<comment type="caution">
    <text evidence="2">The sequence shown here is derived from an EMBL/GenBank/DDBJ whole genome shotgun (WGS) entry which is preliminary data.</text>
</comment>
<name>A0A699YRB4_HAELA</name>
<reference evidence="2 3" key="1">
    <citation type="submission" date="2020-02" db="EMBL/GenBank/DDBJ databases">
        <title>Draft genome sequence of Haematococcus lacustris strain NIES-144.</title>
        <authorList>
            <person name="Morimoto D."/>
            <person name="Nakagawa S."/>
            <person name="Yoshida T."/>
            <person name="Sawayama S."/>
        </authorList>
    </citation>
    <scope>NUCLEOTIDE SEQUENCE [LARGE SCALE GENOMIC DNA]</scope>
    <source>
        <strain evidence="2 3">NIES-144</strain>
    </source>
</reference>
<protein>
    <submittedName>
        <fullName evidence="2">Uncharacterized protein</fullName>
    </submittedName>
</protein>
<evidence type="ECO:0000313" key="3">
    <source>
        <dbReference type="Proteomes" id="UP000485058"/>
    </source>
</evidence>
<proteinExistence type="predicted"/>
<evidence type="ECO:0000256" key="1">
    <source>
        <dbReference type="SAM" id="MobiDB-lite"/>
    </source>
</evidence>
<dbReference type="AlphaFoldDB" id="A0A699YRB4"/>
<dbReference type="Proteomes" id="UP000485058">
    <property type="component" value="Unassembled WGS sequence"/>
</dbReference>
<feature type="region of interest" description="Disordered" evidence="1">
    <location>
        <begin position="1"/>
        <end position="61"/>
    </location>
</feature>
<sequence>MTHEASKLRAAPAQQAHTGGREGRHKLAQPDAPGAAGPAGQPEPDGGGSGGRWGQAAAAGAVQAEMRQVMINPLRPAKVLACGRSPSTTLHSSTGHP</sequence>